<proteinExistence type="predicted"/>
<feature type="region of interest" description="Disordered" evidence="1">
    <location>
        <begin position="36"/>
        <end position="88"/>
    </location>
</feature>
<accession>A0AAW2F4B0</accession>
<comment type="caution">
    <text evidence="2">The sequence shown here is derived from an EMBL/GenBank/DDBJ whole genome shotgun (WGS) entry which is preliminary data.</text>
</comment>
<reference evidence="2 3" key="1">
    <citation type="submission" date="2023-03" db="EMBL/GenBank/DDBJ databases">
        <title>High recombination rates correlate with genetic variation in Cardiocondyla obscurior ants.</title>
        <authorList>
            <person name="Errbii M."/>
        </authorList>
    </citation>
    <scope>NUCLEOTIDE SEQUENCE [LARGE SCALE GENOMIC DNA]</scope>
    <source>
        <strain evidence="2">Alpha-2009</strain>
        <tissue evidence="2">Whole body</tissue>
    </source>
</reference>
<dbReference type="EMBL" id="JADYXP020000015">
    <property type="protein sequence ID" value="KAL0109469.1"/>
    <property type="molecule type" value="Genomic_DNA"/>
</dbReference>
<sequence>MVSSVPPQAIGKQRYKPLTGFKWWFRPTSLRCLPERRRGREREEEEEGWHAETSAQRKKNPSDCWMERNKNNRKRSECSSTAVRLAVV</sequence>
<keyword evidence="3" id="KW-1185">Reference proteome</keyword>
<gene>
    <name evidence="2" type="ORF">PUN28_014496</name>
</gene>
<name>A0AAW2F4B0_9HYME</name>
<organism evidence="2 3">
    <name type="scientific">Cardiocondyla obscurior</name>
    <dbReference type="NCBI Taxonomy" id="286306"/>
    <lineage>
        <taxon>Eukaryota</taxon>
        <taxon>Metazoa</taxon>
        <taxon>Ecdysozoa</taxon>
        <taxon>Arthropoda</taxon>
        <taxon>Hexapoda</taxon>
        <taxon>Insecta</taxon>
        <taxon>Pterygota</taxon>
        <taxon>Neoptera</taxon>
        <taxon>Endopterygota</taxon>
        <taxon>Hymenoptera</taxon>
        <taxon>Apocrita</taxon>
        <taxon>Aculeata</taxon>
        <taxon>Formicoidea</taxon>
        <taxon>Formicidae</taxon>
        <taxon>Myrmicinae</taxon>
        <taxon>Cardiocondyla</taxon>
    </lineage>
</organism>
<protein>
    <submittedName>
        <fullName evidence="2">Uncharacterized protein</fullName>
    </submittedName>
</protein>
<evidence type="ECO:0000313" key="3">
    <source>
        <dbReference type="Proteomes" id="UP001430953"/>
    </source>
</evidence>
<feature type="compositionally biased region" description="Basic and acidic residues" evidence="1">
    <location>
        <begin position="65"/>
        <end position="77"/>
    </location>
</feature>
<dbReference type="Proteomes" id="UP001430953">
    <property type="component" value="Unassembled WGS sequence"/>
</dbReference>
<evidence type="ECO:0000313" key="2">
    <source>
        <dbReference type="EMBL" id="KAL0109469.1"/>
    </source>
</evidence>
<dbReference type="AlphaFoldDB" id="A0AAW2F4B0"/>
<evidence type="ECO:0000256" key="1">
    <source>
        <dbReference type="SAM" id="MobiDB-lite"/>
    </source>
</evidence>